<dbReference type="RefSeq" id="WP_271338637.1">
    <property type="nucleotide sequence ID" value="NZ_JAMZNK010000075.1"/>
</dbReference>
<sequence length="58" mass="6122">MDENTLSAIRTSQIAENPISKLGDSNDIAKMVVYLSGDSASFITGSDFVIDGGKTIKV</sequence>
<protein>
    <submittedName>
        <fullName evidence="1">SDR family oxidoreductase</fullName>
    </submittedName>
</protein>
<dbReference type="Gene3D" id="3.40.50.720">
    <property type="entry name" value="NAD(P)-binding Rossmann-like Domain"/>
    <property type="match status" value="1"/>
</dbReference>
<dbReference type="EMBL" id="JAMZNK010000075">
    <property type="protein sequence ID" value="MDA6072679.1"/>
    <property type="molecule type" value="Genomic_DNA"/>
</dbReference>
<dbReference type="InterPro" id="IPR036291">
    <property type="entry name" value="NAD(P)-bd_dom_sf"/>
</dbReference>
<organism evidence="1 2">
    <name type="scientific">Flavobacterium azizsancarii</name>
    <dbReference type="NCBI Taxonomy" id="2961580"/>
    <lineage>
        <taxon>Bacteria</taxon>
        <taxon>Pseudomonadati</taxon>
        <taxon>Bacteroidota</taxon>
        <taxon>Flavobacteriia</taxon>
        <taxon>Flavobacteriales</taxon>
        <taxon>Flavobacteriaceae</taxon>
        <taxon>Flavobacterium</taxon>
    </lineage>
</organism>
<dbReference type="InterPro" id="IPR002347">
    <property type="entry name" value="SDR_fam"/>
</dbReference>
<accession>A0ABT4WJA8</accession>
<dbReference type="Proteomes" id="UP001212170">
    <property type="component" value="Unassembled WGS sequence"/>
</dbReference>
<keyword evidence="2" id="KW-1185">Reference proteome</keyword>
<dbReference type="Pfam" id="PF13561">
    <property type="entry name" value="adh_short_C2"/>
    <property type="match status" value="1"/>
</dbReference>
<evidence type="ECO:0000313" key="1">
    <source>
        <dbReference type="EMBL" id="MDA6072679.1"/>
    </source>
</evidence>
<reference evidence="1 2" key="1">
    <citation type="journal article" date="2023" name="Chemosphere">
        <title>Whole genome analysis of Flavobacterium aziz-sancarii sp. nov., isolated from Ardley Island (Antarctica), revealed a rich resistome and bioremediation potential.</title>
        <authorList>
            <person name="Otur C."/>
            <person name="Okay S."/>
            <person name="Kurt-Kizildogan A."/>
        </authorList>
    </citation>
    <scope>NUCLEOTIDE SEQUENCE [LARGE SCALE GENOMIC DNA]</scope>
    <source>
        <strain evidence="1 2">AC</strain>
    </source>
</reference>
<evidence type="ECO:0000313" key="2">
    <source>
        <dbReference type="Proteomes" id="UP001212170"/>
    </source>
</evidence>
<dbReference type="SUPFAM" id="SSF51735">
    <property type="entry name" value="NAD(P)-binding Rossmann-fold domains"/>
    <property type="match status" value="1"/>
</dbReference>
<gene>
    <name evidence="1" type="ORF">NJT12_23945</name>
</gene>
<name>A0ABT4WJA8_9FLAO</name>
<comment type="caution">
    <text evidence="1">The sequence shown here is derived from an EMBL/GenBank/DDBJ whole genome shotgun (WGS) entry which is preliminary data.</text>
</comment>
<proteinExistence type="predicted"/>